<evidence type="ECO:0000313" key="2">
    <source>
        <dbReference type="EMBL" id="CUU24655.1"/>
    </source>
</evidence>
<protein>
    <submittedName>
        <fullName evidence="2">Uncharacterized protein</fullName>
    </submittedName>
</protein>
<reference evidence="3" key="1">
    <citation type="submission" date="2015-11" db="EMBL/GenBank/DDBJ databases">
        <authorList>
            <person name="Blom J."/>
        </authorList>
    </citation>
    <scope>NUCLEOTIDE SEQUENCE [LARGE SCALE GENOMIC DNA]</scope>
</reference>
<evidence type="ECO:0000313" key="3">
    <source>
        <dbReference type="Proteomes" id="UP000059419"/>
    </source>
</evidence>
<gene>
    <name evidence="2" type="ORF">EM595_2422</name>
</gene>
<sequence length="30" mass="3186">MAVDLDFKDLDPKDVGLKAPAPGQNKAFLA</sequence>
<dbReference type="AlphaFoldDB" id="A0A0U5L3Y6"/>
<dbReference type="PATRIC" id="fig|1619313.3.peg.2521"/>
<accession>A0A0U5L3Y6</accession>
<dbReference type="STRING" id="1619313.EM595_2422"/>
<keyword evidence="3" id="KW-1185">Reference proteome</keyword>
<dbReference type="Proteomes" id="UP000059419">
    <property type="component" value="Chromosome 1"/>
</dbReference>
<feature type="compositionally biased region" description="Basic and acidic residues" evidence="1">
    <location>
        <begin position="1"/>
        <end position="16"/>
    </location>
</feature>
<name>A0A0U5L3Y6_9GAMM</name>
<organism evidence="2 3">
    <name type="scientific">Duffyella gerundensis</name>
    <dbReference type="NCBI Taxonomy" id="1619313"/>
    <lineage>
        <taxon>Bacteria</taxon>
        <taxon>Pseudomonadati</taxon>
        <taxon>Pseudomonadota</taxon>
        <taxon>Gammaproteobacteria</taxon>
        <taxon>Enterobacterales</taxon>
        <taxon>Erwiniaceae</taxon>
        <taxon>Duffyella</taxon>
    </lineage>
</organism>
<evidence type="ECO:0000256" key="1">
    <source>
        <dbReference type="SAM" id="MobiDB-lite"/>
    </source>
</evidence>
<dbReference type="EMBL" id="LN907827">
    <property type="protein sequence ID" value="CUU24655.1"/>
    <property type="molecule type" value="Genomic_DNA"/>
</dbReference>
<proteinExistence type="predicted"/>
<dbReference type="KEGG" id="ege:EM595_2422"/>
<feature type="region of interest" description="Disordered" evidence="1">
    <location>
        <begin position="1"/>
        <end position="30"/>
    </location>
</feature>